<dbReference type="WBParaSite" id="nOo.2.0.1.t05292-RA">
    <property type="protein sequence ID" value="nOo.2.0.1.t05292-RA"/>
    <property type="gene ID" value="nOo.2.0.1.g05292"/>
</dbReference>
<dbReference type="Proteomes" id="UP000271087">
    <property type="component" value="Unassembled WGS sequence"/>
</dbReference>
<sequence length="79" mass="8763">MVRCFSRTLSYSPTPPTSSNTENDRNTTKTDGTYAESHYPTTDVPSSFCTSLLCYMAARSGAERIQTTSGMLKLDKVRK</sequence>
<feature type="region of interest" description="Disordered" evidence="1">
    <location>
        <begin position="1"/>
        <end position="38"/>
    </location>
</feature>
<evidence type="ECO:0000256" key="1">
    <source>
        <dbReference type="SAM" id="MobiDB-lite"/>
    </source>
</evidence>
<dbReference type="EMBL" id="UYRW01001372">
    <property type="protein sequence ID" value="VDK76820.1"/>
    <property type="molecule type" value="Genomic_DNA"/>
</dbReference>
<proteinExistence type="predicted"/>
<feature type="compositionally biased region" description="Low complexity" evidence="1">
    <location>
        <begin position="1"/>
        <end position="12"/>
    </location>
</feature>
<evidence type="ECO:0000313" key="3">
    <source>
        <dbReference type="Proteomes" id="UP000271087"/>
    </source>
</evidence>
<reference evidence="2 3" key="2">
    <citation type="submission" date="2018-08" db="EMBL/GenBank/DDBJ databases">
        <authorList>
            <person name="Laetsch R D."/>
            <person name="Stevens L."/>
            <person name="Kumar S."/>
            <person name="Blaxter L. M."/>
        </authorList>
    </citation>
    <scope>NUCLEOTIDE SEQUENCE [LARGE SCALE GENOMIC DNA]</scope>
</reference>
<accession>A0A182EB60</accession>
<keyword evidence="3" id="KW-1185">Reference proteome</keyword>
<gene>
    <name evidence="2" type="ORF">NOO_LOCUS5292</name>
</gene>
<dbReference type="AlphaFoldDB" id="A0A182EB60"/>
<protein>
    <submittedName>
        <fullName evidence="4">Secreted protein</fullName>
    </submittedName>
</protein>
<name>A0A182EB60_ONCOC</name>
<reference evidence="4" key="1">
    <citation type="submission" date="2016-06" db="UniProtKB">
        <authorList>
            <consortium name="WormBaseParasite"/>
        </authorList>
    </citation>
    <scope>IDENTIFICATION</scope>
</reference>
<evidence type="ECO:0000313" key="2">
    <source>
        <dbReference type="EMBL" id="VDK76820.1"/>
    </source>
</evidence>
<evidence type="ECO:0000313" key="4">
    <source>
        <dbReference type="WBParaSite" id="nOo.2.0.1.t05292-RA"/>
    </source>
</evidence>
<organism evidence="4">
    <name type="scientific">Onchocerca ochengi</name>
    <name type="common">Filarial nematode worm</name>
    <dbReference type="NCBI Taxonomy" id="42157"/>
    <lineage>
        <taxon>Eukaryota</taxon>
        <taxon>Metazoa</taxon>
        <taxon>Ecdysozoa</taxon>
        <taxon>Nematoda</taxon>
        <taxon>Chromadorea</taxon>
        <taxon>Rhabditida</taxon>
        <taxon>Spirurina</taxon>
        <taxon>Spiruromorpha</taxon>
        <taxon>Filarioidea</taxon>
        <taxon>Onchocercidae</taxon>
        <taxon>Onchocerca</taxon>
    </lineage>
</organism>